<keyword evidence="3" id="KW-1185">Reference proteome</keyword>
<evidence type="ECO:0000313" key="3">
    <source>
        <dbReference type="Proteomes" id="UP001320972"/>
    </source>
</evidence>
<dbReference type="Proteomes" id="UP001320972">
    <property type="component" value="Unassembled WGS sequence"/>
</dbReference>
<dbReference type="EMBL" id="JAOPKB010000011">
    <property type="protein sequence ID" value="MCU4974281.1"/>
    <property type="molecule type" value="Genomic_DNA"/>
</dbReference>
<proteinExistence type="predicted"/>
<accession>A0ABT2QHC3</accession>
<organism evidence="2 3">
    <name type="scientific">Natronoglomus mannanivorans</name>
    <dbReference type="NCBI Taxonomy" id="2979990"/>
    <lineage>
        <taxon>Archaea</taxon>
        <taxon>Methanobacteriati</taxon>
        <taxon>Methanobacteriota</taxon>
        <taxon>Stenosarchaea group</taxon>
        <taxon>Halobacteria</taxon>
        <taxon>Halobacteriales</taxon>
        <taxon>Natrialbaceae</taxon>
        <taxon>Natronoglomus</taxon>
    </lineage>
</organism>
<feature type="region of interest" description="Disordered" evidence="1">
    <location>
        <begin position="1"/>
        <end position="38"/>
    </location>
</feature>
<dbReference type="RefSeq" id="WP_338008435.1">
    <property type="nucleotide sequence ID" value="NZ_JAOPKB010000011.1"/>
</dbReference>
<protein>
    <submittedName>
        <fullName evidence="2">Uncharacterized protein</fullName>
    </submittedName>
</protein>
<name>A0ABT2QHC3_9EURY</name>
<reference evidence="2 3" key="1">
    <citation type="submission" date="2022-09" db="EMBL/GenBank/DDBJ databases">
        <title>Enrichment on poylsaccharides allowed isolation of novel metabolic and taxonomic groups of Haloarchaea.</title>
        <authorList>
            <person name="Sorokin D.Y."/>
            <person name="Elcheninov A.G."/>
            <person name="Khizhniak T.V."/>
            <person name="Kolganova T.V."/>
            <person name="Kublanov I.V."/>
        </authorList>
    </citation>
    <scope>NUCLEOTIDE SEQUENCE [LARGE SCALE GENOMIC DNA]</scope>
    <source>
        <strain evidence="2 3">AArc-m2/3/4</strain>
    </source>
</reference>
<sequence>MSPDRDRDRNRDELDVRERNGEGERDTNADSRSDHTDVDDLELTDAEQDALHELQLAIEHIHRSYGNLLAFHHELGHAMNRMAEAETLLREDGHEEWADELRDDHLPRGAVEDRWTYELVEDFQADFLVPLDRFEDSVRDELADGIGHVTERRYQRRLRERAEGGDG</sequence>
<comment type="caution">
    <text evidence="2">The sequence shown here is derived from an EMBL/GenBank/DDBJ whole genome shotgun (WGS) entry which is preliminary data.</text>
</comment>
<evidence type="ECO:0000256" key="1">
    <source>
        <dbReference type="SAM" id="MobiDB-lite"/>
    </source>
</evidence>
<evidence type="ECO:0000313" key="2">
    <source>
        <dbReference type="EMBL" id="MCU4974281.1"/>
    </source>
</evidence>
<gene>
    <name evidence="2" type="ORF">OB955_16265</name>
</gene>